<dbReference type="AlphaFoldDB" id="M8C791"/>
<sequence length="194" mass="21901">MSFFWIRKAKSFTRVCYSSKTGTWTRPQGEPELMSGHYLVSSSTTTSGGVIHWLCGTLEQMSLTHVATLHIENMGLSYLELPPEEKHIKIPVMVATLGIKAKVRLKMFRSGAVVLRVVGEGLFLFNLSDRSMRRIDSVVTKKYFLCPYDIDWLSCLAITNLVVDGSLSLDVERKKGQDRWRRLMGMDFSTNGAS</sequence>
<organism evidence="1">
    <name type="scientific">Aegilops tauschii</name>
    <name type="common">Tausch's goatgrass</name>
    <name type="synonym">Aegilops squarrosa</name>
    <dbReference type="NCBI Taxonomy" id="37682"/>
    <lineage>
        <taxon>Eukaryota</taxon>
        <taxon>Viridiplantae</taxon>
        <taxon>Streptophyta</taxon>
        <taxon>Embryophyta</taxon>
        <taxon>Tracheophyta</taxon>
        <taxon>Spermatophyta</taxon>
        <taxon>Magnoliopsida</taxon>
        <taxon>Liliopsida</taxon>
        <taxon>Poales</taxon>
        <taxon>Poaceae</taxon>
        <taxon>BOP clade</taxon>
        <taxon>Pooideae</taxon>
        <taxon>Triticodae</taxon>
        <taxon>Triticeae</taxon>
        <taxon>Triticinae</taxon>
        <taxon>Aegilops</taxon>
    </lineage>
</organism>
<accession>M8C791</accession>
<protein>
    <submittedName>
        <fullName evidence="1">Uncharacterized protein</fullName>
    </submittedName>
</protein>
<evidence type="ECO:0000313" key="1">
    <source>
        <dbReference type="EnsemblPlants" id="EMT33195"/>
    </source>
</evidence>
<name>M8C791_AEGTA</name>
<reference evidence="1" key="1">
    <citation type="submission" date="2015-06" db="UniProtKB">
        <authorList>
            <consortium name="EnsemblPlants"/>
        </authorList>
    </citation>
    <scope>IDENTIFICATION</scope>
</reference>
<dbReference type="EnsemblPlants" id="EMT33195">
    <property type="protein sequence ID" value="EMT33195"/>
    <property type="gene ID" value="F775_23357"/>
</dbReference>
<dbReference type="PANTHER" id="PTHR35828">
    <property type="entry name" value="OS08G0203800 PROTEIN-RELATED"/>
    <property type="match status" value="1"/>
</dbReference>
<proteinExistence type="predicted"/>
<dbReference type="PANTHER" id="PTHR35828:SF15">
    <property type="entry name" value="F-BOX DOMAIN-CONTAINING PROTEIN"/>
    <property type="match status" value="1"/>
</dbReference>